<dbReference type="InterPro" id="IPR050560">
    <property type="entry name" value="MYB_TF"/>
</dbReference>
<evidence type="ECO:0000256" key="2">
    <source>
        <dbReference type="ARBA" id="ARBA00022737"/>
    </source>
</evidence>
<dbReference type="GO" id="GO:0003677">
    <property type="term" value="F:DNA binding"/>
    <property type="evidence" value="ECO:0007669"/>
    <property type="project" value="UniProtKB-KW"/>
</dbReference>
<feature type="domain" description="HTH myb-type" evidence="6">
    <location>
        <begin position="182"/>
        <end position="232"/>
    </location>
</feature>
<dbReference type="AlphaFoldDB" id="A0ABC8U2Z1"/>
<keyword evidence="4" id="KW-0539">Nucleus</keyword>
<proteinExistence type="predicted"/>
<dbReference type="SUPFAM" id="SSF46689">
    <property type="entry name" value="Homeodomain-like"/>
    <property type="match status" value="1"/>
</dbReference>
<reference evidence="7 8" key="1">
    <citation type="submission" date="2024-02" db="EMBL/GenBank/DDBJ databases">
        <authorList>
            <person name="Vignale AGUSTIN F."/>
            <person name="Sosa J E."/>
            <person name="Modenutti C."/>
        </authorList>
    </citation>
    <scope>NUCLEOTIDE SEQUENCE [LARGE SCALE GENOMIC DNA]</scope>
</reference>
<evidence type="ECO:0000313" key="8">
    <source>
        <dbReference type="Proteomes" id="UP001642360"/>
    </source>
</evidence>
<evidence type="ECO:0000259" key="5">
    <source>
        <dbReference type="PROSITE" id="PS50090"/>
    </source>
</evidence>
<feature type="domain" description="Myb-like" evidence="5">
    <location>
        <begin position="126"/>
        <end position="177"/>
    </location>
</feature>
<sequence length="354" mass="40578">MERIDVAAPFYDLFDPFQASSASASDPKNLNLLSPRPFAFDSTTKEAMHGFQSGGHLNFSSENLIPTMDDESHTHQPLNFREFISMNVNSPDDQLSCVTAENGHSKADPKLKKTVQTKRSSNCQKKSNVVKGQWTREEDRVLVRLVEEYGVKRWSHIAPMLPGRVGKQCRERWHNHLRPDIKKETWSEEEDKILIEVHKQMGNKWAKIARSLPGRTENTIKNHWNATLRRQFSSPKSHNPKCDTLLQNYIKTLIQSPGETENPCPDSPSREIDTLINPQLQLGSSSFEFELEPKHQLLQSDDDETDETINFSFGAKVFPQGGYSVKRPLELDTPVQFDERKEMDFLEMLTHGIF</sequence>
<keyword evidence="3" id="KW-0238">DNA-binding</keyword>
<dbReference type="Proteomes" id="UP001642360">
    <property type="component" value="Unassembled WGS sequence"/>
</dbReference>
<feature type="domain" description="HTH myb-type" evidence="6">
    <location>
        <begin position="126"/>
        <end position="181"/>
    </location>
</feature>
<evidence type="ECO:0000259" key="6">
    <source>
        <dbReference type="PROSITE" id="PS51294"/>
    </source>
</evidence>
<dbReference type="CDD" id="cd00167">
    <property type="entry name" value="SANT"/>
    <property type="match status" value="2"/>
</dbReference>
<gene>
    <name evidence="7" type="ORF">ILEXP_LOCUS45971</name>
</gene>
<dbReference type="PANTHER" id="PTHR45614:SF285">
    <property type="entry name" value="TRANSCRIPTION FACTOR MYB98"/>
    <property type="match status" value="1"/>
</dbReference>
<evidence type="ECO:0000313" key="7">
    <source>
        <dbReference type="EMBL" id="CAK9176132.1"/>
    </source>
</evidence>
<accession>A0ABC8U2Z1</accession>
<dbReference type="FunFam" id="1.10.10.60:FF:000010">
    <property type="entry name" value="Transcriptional activator Myb isoform A"/>
    <property type="match status" value="1"/>
</dbReference>
<dbReference type="SMART" id="SM00717">
    <property type="entry name" value="SANT"/>
    <property type="match status" value="2"/>
</dbReference>
<dbReference type="Gene3D" id="1.10.10.60">
    <property type="entry name" value="Homeodomain-like"/>
    <property type="match status" value="2"/>
</dbReference>
<dbReference type="PANTHER" id="PTHR45614">
    <property type="entry name" value="MYB PROTEIN-RELATED"/>
    <property type="match status" value="1"/>
</dbReference>
<protein>
    <submittedName>
        <fullName evidence="7">Uncharacterized protein</fullName>
    </submittedName>
</protein>
<comment type="subcellular location">
    <subcellularLocation>
        <location evidence="1">Nucleus</location>
    </subcellularLocation>
</comment>
<name>A0ABC8U2Z1_9AQUA</name>
<dbReference type="PROSITE" id="PS51294">
    <property type="entry name" value="HTH_MYB"/>
    <property type="match status" value="2"/>
</dbReference>
<dbReference type="PROSITE" id="PS50090">
    <property type="entry name" value="MYB_LIKE"/>
    <property type="match status" value="2"/>
</dbReference>
<evidence type="ECO:0000256" key="4">
    <source>
        <dbReference type="ARBA" id="ARBA00023242"/>
    </source>
</evidence>
<dbReference type="Pfam" id="PF13921">
    <property type="entry name" value="Myb_DNA-bind_6"/>
    <property type="match status" value="1"/>
</dbReference>
<keyword evidence="2" id="KW-0677">Repeat</keyword>
<keyword evidence="8" id="KW-1185">Reference proteome</keyword>
<dbReference type="GO" id="GO:0005634">
    <property type="term" value="C:nucleus"/>
    <property type="evidence" value="ECO:0007669"/>
    <property type="project" value="UniProtKB-SubCell"/>
</dbReference>
<organism evidence="7 8">
    <name type="scientific">Ilex paraguariensis</name>
    <name type="common">yerba mate</name>
    <dbReference type="NCBI Taxonomy" id="185542"/>
    <lineage>
        <taxon>Eukaryota</taxon>
        <taxon>Viridiplantae</taxon>
        <taxon>Streptophyta</taxon>
        <taxon>Embryophyta</taxon>
        <taxon>Tracheophyta</taxon>
        <taxon>Spermatophyta</taxon>
        <taxon>Magnoliopsida</taxon>
        <taxon>eudicotyledons</taxon>
        <taxon>Gunneridae</taxon>
        <taxon>Pentapetalae</taxon>
        <taxon>asterids</taxon>
        <taxon>campanulids</taxon>
        <taxon>Aquifoliales</taxon>
        <taxon>Aquifoliaceae</taxon>
        <taxon>Ilex</taxon>
    </lineage>
</organism>
<dbReference type="EMBL" id="CAUOFW020006758">
    <property type="protein sequence ID" value="CAK9176132.1"/>
    <property type="molecule type" value="Genomic_DNA"/>
</dbReference>
<comment type="caution">
    <text evidence="7">The sequence shown here is derived from an EMBL/GenBank/DDBJ whole genome shotgun (WGS) entry which is preliminary data.</text>
</comment>
<evidence type="ECO:0000256" key="1">
    <source>
        <dbReference type="ARBA" id="ARBA00004123"/>
    </source>
</evidence>
<dbReference type="InterPro" id="IPR001005">
    <property type="entry name" value="SANT/Myb"/>
</dbReference>
<dbReference type="InterPro" id="IPR017930">
    <property type="entry name" value="Myb_dom"/>
</dbReference>
<evidence type="ECO:0000256" key="3">
    <source>
        <dbReference type="ARBA" id="ARBA00023125"/>
    </source>
</evidence>
<feature type="domain" description="Myb-like" evidence="5">
    <location>
        <begin position="178"/>
        <end position="228"/>
    </location>
</feature>
<dbReference type="InterPro" id="IPR009057">
    <property type="entry name" value="Homeodomain-like_sf"/>
</dbReference>